<protein>
    <submittedName>
        <fullName evidence="1">Uncharacterized protein</fullName>
    </submittedName>
</protein>
<proteinExistence type="predicted"/>
<reference evidence="1 2" key="1">
    <citation type="submission" date="2014-11" db="EMBL/GenBank/DDBJ databases">
        <authorList>
            <person name="Zhu J."/>
            <person name="Qi W."/>
            <person name="Song R."/>
        </authorList>
    </citation>
    <scope>NUCLEOTIDE SEQUENCE [LARGE SCALE GENOMIC DNA]</scope>
</reference>
<dbReference type="VEuPathDB" id="CryptoDB:Vbra_173"/>
<dbReference type="InParanoid" id="A0A0G4H3S8"/>
<dbReference type="EMBL" id="CDMY01000978">
    <property type="protein sequence ID" value="CEM38283.1"/>
    <property type="molecule type" value="Genomic_DNA"/>
</dbReference>
<dbReference type="Proteomes" id="UP000041254">
    <property type="component" value="Unassembled WGS sequence"/>
</dbReference>
<gene>
    <name evidence="1" type="ORF">Vbra_173</name>
</gene>
<accession>A0A0G4H3S8</accession>
<dbReference type="AlphaFoldDB" id="A0A0G4H3S8"/>
<name>A0A0G4H3S8_VITBC</name>
<evidence type="ECO:0000313" key="1">
    <source>
        <dbReference type="EMBL" id="CEM38283.1"/>
    </source>
</evidence>
<keyword evidence="2" id="KW-1185">Reference proteome</keyword>
<sequence>MSEGEYNRFGAAMAELEVEVLKLTKSVEKEWGVPVPTTGSKCEAVLLRPRDANLKVMVPTAASQMVARVQEALDFRQQHKSGSFESQVDGPKSKSLIFDKLKRPLIERDFAFTRITRTARPQDGNAAAASGQKAKPLTVFVVTAPERHIARLTERISKDLESLGIQEGSIPLPSIRLEKDQIDGLMNDLKEKVTDMLEQTFKHLSIDVKSTTKVWKKQKEIGFCCLALIFPFLDRRAKYLMARLTGGVDEEPPALSIQAAEASIAAAVQSSDSGYGYRQSVLADSGRDSASIASDSRVSASVWSIAHFVTHHTQLFIYGGYLRDFFIRGDVHGEMHLDVGFDSQHGKPPRPQLSPPLPNMAEARREWDRVVEWGKESGVFKQVYRETRSKLEVLTIVAGADNQTRLQVELVDVASWREKTPVPDTDVNALMLGSDGKLALKHSSPPERLVELCGSVQRVVAHILQRARHQPCLVPPAEAGQVQAKRMEHLFLDNKSVF</sequence>
<organism evidence="1 2">
    <name type="scientific">Vitrella brassicaformis (strain CCMP3155)</name>
    <dbReference type="NCBI Taxonomy" id="1169540"/>
    <lineage>
        <taxon>Eukaryota</taxon>
        <taxon>Sar</taxon>
        <taxon>Alveolata</taxon>
        <taxon>Colpodellida</taxon>
        <taxon>Vitrellaceae</taxon>
        <taxon>Vitrella</taxon>
    </lineage>
</organism>
<evidence type="ECO:0000313" key="2">
    <source>
        <dbReference type="Proteomes" id="UP000041254"/>
    </source>
</evidence>